<dbReference type="InterPro" id="IPR050237">
    <property type="entry name" value="ATP-dep_AMP-bd_enzyme"/>
</dbReference>
<dbReference type="Gene3D" id="3.30.300.30">
    <property type="match status" value="1"/>
</dbReference>
<accession>A0A494THJ2</accession>
<dbReference type="SUPFAM" id="SSF56801">
    <property type="entry name" value="Acetyl-CoA synthetase-like"/>
    <property type="match status" value="1"/>
</dbReference>
<keyword evidence="3" id="KW-0614">Plasmid</keyword>
<dbReference type="PANTHER" id="PTHR43767">
    <property type="entry name" value="LONG-CHAIN-FATTY-ACID--COA LIGASE"/>
    <property type="match status" value="1"/>
</dbReference>
<dbReference type="OrthoDB" id="9803968at2"/>
<dbReference type="EMBL" id="CP032828">
    <property type="protein sequence ID" value="AYJ84898.1"/>
    <property type="molecule type" value="Genomic_DNA"/>
</dbReference>
<reference evidence="3 4" key="1">
    <citation type="submission" date="2018-09" db="EMBL/GenBank/DDBJ databases">
        <title>Sphingomonas peninsula sp. nov., isolated from fildes peninsula, Antarctic soil.</title>
        <authorList>
            <person name="Yingchao G."/>
        </authorList>
    </citation>
    <scope>NUCLEOTIDE SEQUENCE [LARGE SCALE GENOMIC DNA]</scope>
    <source>
        <strain evidence="3 4">YZ-8</strain>
        <plasmid evidence="3 4">unnamed1</plasmid>
    </source>
</reference>
<gene>
    <name evidence="3" type="ORF">D3Y57_02170</name>
</gene>
<evidence type="ECO:0000313" key="3">
    <source>
        <dbReference type="EMBL" id="AYJ84898.1"/>
    </source>
</evidence>
<feature type="domain" description="AMP-binding enzyme C-terminal" evidence="2">
    <location>
        <begin position="469"/>
        <end position="542"/>
    </location>
</feature>
<dbReference type="GO" id="GO:0016878">
    <property type="term" value="F:acid-thiol ligase activity"/>
    <property type="evidence" value="ECO:0007669"/>
    <property type="project" value="UniProtKB-ARBA"/>
</dbReference>
<evidence type="ECO:0000313" key="4">
    <source>
        <dbReference type="Proteomes" id="UP000276254"/>
    </source>
</evidence>
<evidence type="ECO:0000259" key="1">
    <source>
        <dbReference type="Pfam" id="PF00501"/>
    </source>
</evidence>
<geneLocation type="plasmid" evidence="3">
    <name>unnamed1</name>
</geneLocation>
<dbReference type="InterPro" id="IPR020845">
    <property type="entry name" value="AMP-binding_CS"/>
</dbReference>
<dbReference type="KEGG" id="spha:D3Y57_02170"/>
<dbReference type="Gene3D" id="3.40.50.12780">
    <property type="entry name" value="N-terminal domain of ligase-like"/>
    <property type="match status" value="1"/>
</dbReference>
<evidence type="ECO:0000259" key="2">
    <source>
        <dbReference type="Pfam" id="PF13193"/>
    </source>
</evidence>
<keyword evidence="4" id="KW-1185">Reference proteome</keyword>
<dbReference type="InterPro" id="IPR000873">
    <property type="entry name" value="AMP-dep_synth/lig_dom"/>
</dbReference>
<dbReference type="Pfam" id="PF13193">
    <property type="entry name" value="AMP-binding_C"/>
    <property type="match status" value="1"/>
</dbReference>
<proteinExistence type="predicted"/>
<dbReference type="InterPro" id="IPR042099">
    <property type="entry name" value="ANL_N_sf"/>
</dbReference>
<organism evidence="3 4">
    <name type="scientific">Sphingomonas paeninsulae</name>
    <dbReference type="NCBI Taxonomy" id="2319844"/>
    <lineage>
        <taxon>Bacteria</taxon>
        <taxon>Pseudomonadati</taxon>
        <taxon>Pseudomonadota</taxon>
        <taxon>Alphaproteobacteria</taxon>
        <taxon>Sphingomonadales</taxon>
        <taxon>Sphingomonadaceae</taxon>
        <taxon>Sphingomonas</taxon>
    </lineage>
</organism>
<dbReference type="InterPro" id="IPR045851">
    <property type="entry name" value="AMP-bd_C_sf"/>
</dbReference>
<dbReference type="NCBIfam" id="NF004837">
    <property type="entry name" value="PRK06187.1"/>
    <property type="match status" value="1"/>
</dbReference>
<sequence>MPTRAQQLNLFRYVTRLAAEHQTKSVGNFEVGDLEPRNRRSASRMVDCMDVISAFLRTVRQQPDSIAIIDGDERVSWRELAERIGIIAAALRRFGVRRESTVAILSLSSTKVFELFYAVPWAGGRVCPLNYRLTATEIIEIVEDANVEILFVDEAFVDSVPTLKASARHIIFVGAGQAPEGMIDYESLLGEAQALRHSDCSEEDVACLYYTGGTTGKAKGVMLTHRNIFANALNFALATNLTEQDRVLHCGPMFHVASGSRVYNAGIFGASNVIIPRFEAHEVLKNIELHQVSVVSLVPTMLNTIVHLHDFGSYDVSSLRMILYGASQISPALLDTAMSKFDGVAFCQAYGQTEVAPFATVLAPRYHCLDGPLSGKLRSVGRPIGSVEVRVVDTDDSDLPTGTVGEIIIRGPNVMKGYLNKPELTAIALRGGWMHSGDLGFFDEDGFLYVVDRAKDMIISGGENIYSVEVENAICAHPAVSECAVFGIPDIQWGETVHAVIVLKKDYRLESSDIIQHCRRLIGGFKLPRSIEFRNEPMPLSGANKILKNTLRDAYLTSRTG</sequence>
<dbReference type="InterPro" id="IPR025110">
    <property type="entry name" value="AMP-bd_C"/>
</dbReference>
<dbReference type="PANTHER" id="PTHR43767:SF1">
    <property type="entry name" value="NONRIBOSOMAL PEPTIDE SYNTHASE PES1 (EUROFUNG)-RELATED"/>
    <property type="match status" value="1"/>
</dbReference>
<name>A0A494THJ2_SPHPE</name>
<dbReference type="PROSITE" id="PS00455">
    <property type="entry name" value="AMP_BINDING"/>
    <property type="match status" value="1"/>
</dbReference>
<keyword evidence="3" id="KW-0436">Ligase</keyword>
<dbReference type="Pfam" id="PF00501">
    <property type="entry name" value="AMP-binding"/>
    <property type="match status" value="1"/>
</dbReference>
<dbReference type="AlphaFoldDB" id="A0A494THJ2"/>
<dbReference type="Proteomes" id="UP000276254">
    <property type="component" value="Plasmid unnamed1"/>
</dbReference>
<protein>
    <submittedName>
        <fullName evidence="3">Long-chain-fatty-acid--CoA ligase</fullName>
    </submittedName>
</protein>
<feature type="domain" description="AMP-dependent synthetase/ligase" evidence="1">
    <location>
        <begin position="57"/>
        <end position="419"/>
    </location>
</feature>